<dbReference type="Pfam" id="PF03641">
    <property type="entry name" value="Lysine_decarbox"/>
    <property type="match status" value="1"/>
</dbReference>
<sequence length="242" mass="26867">MADSDHFRGLSTAIETDSKAVFEVVEQSILGLWEVVNNLTALRPPKRARYRVTIFGSARMAPGSELYQEVKQLASELTLLGCDIVTGGGPGLMQAANEGSVLADPNDQVKSIGIRVDLKHEQATNPFVEEAYCHRTFFSRLHHFVLMSDAFVVMPGGIGTTLEALMIWQLLQVRKLDQTPFILVGSMWKGLLDWTQTSMLDEQTPMIDPADMAIPRCVERCEDAIAILRASQQRWQQAHPAA</sequence>
<reference evidence="1 2" key="1">
    <citation type="journal article" date="2020" name="Microb. Ecol.">
        <title>Ecogenomics of the Marine Benthic Filamentous Cyanobacterium Adonisia.</title>
        <authorList>
            <person name="Walter J.M."/>
            <person name="Coutinho F.H."/>
            <person name="Leomil L."/>
            <person name="Hargreaves P.I."/>
            <person name="Campeao M.E."/>
            <person name="Vieira V.V."/>
            <person name="Silva B.S."/>
            <person name="Fistarol G.O."/>
            <person name="Salomon P.S."/>
            <person name="Sawabe T."/>
            <person name="Mino S."/>
            <person name="Hosokawa M."/>
            <person name="Miyashita H."/>
            <person name="Maruyama F."/>
            <person name="van Verk M.C."/>
            <person name="Dutilh B.E."/>
            <person name="Thompson C.C."/>
            <person name="Thompson F.L."/>
        </authorList>
    </citation>
    <scope>NUCLEOTIDE SEQUENCE [LARGE SCALE GENOMIC DNA]</scope>
    <source>
        <strain evidence="1 2">CCMR0081</strain>
    </source>
</reference>
<dbReference type="SUPFAM" id="SSF102405">
    <property type="entry name" value="MCP/YpsA-like"/>
    <property type="match status" value="1"/>
</dbReference>
<comment type="caution">
    <text evidence="1">The sequence shown here is derived from an EMBL/GenBank/DDBJ whole genome shotgun (WGS) entry which is preliminary data.</text>
</comment>
<dbReference type="InterPro" id="IPR031100">
    <property type="entry name" value="LOG_fam"/>
</dbReference>
<dbReference type="InterPro" id="IPR052341">
    <property type="entry name" value="LOG_family_nucleotidases"/>
</dbReference>
<dbReference type="Gene3D" id="3.40.50.450">
    <property type="match status" value="1"/>
</dbReference>
<proteinExistence type="predicted"/>
<accession>A0A6M0RLU8</accession>
<dbReference type="RefSeq" id="WP_163668635.1">
    <property type="nucleotide sequence ID" value="NZ_QXHD01000004.1"/>
</dbReference>
<gene>
    <name evidence="1" type="ORF">DXZ20_15880</name>
</gene>
<dbReference type="GO" id="GO:0005829">
    <property type="term" value="C:cytosol"/>
    <property type="evidence" value="ECO:0007669"/>
    <property type="project" value="TreeGrafter"/>
</dbReference>
<dbReference type="EMBL" id="QXHD01000004">
    <property type="protein sequence ID" value="NEZ57129.1"/>
    <property type="molecule type" value="Genomic_DNA"/>
</dbReference>
<dbReference type="PANTHER" id="PTHR43393">
    <property type="entry name" value="CYTOKININ RIBOSIDE 5'-MONOPHOSPHATE PHOSPHORIBOHYDROLASE"/>
    <property type="match status" value="1"/>
</dbReference>
<keyword evidence="2" id="KW-1185">Reference proteome</keyword>
<evidence type="ECO:0000313" key="2">
    <source>
        <dbReference type="Proteomes" id="UP000481033"/>
    </source>
</evidence>
<evidence type="ECO:0000313" key="1">
    <source>
        <dbReference type="EMBL" id="NEZ57129.1"/>
    </source>
</evidence>
<dbReference type="PANTHER" id="PTHR43393:SF3">
    <property type="entry name" value="LYSINE DECARBOXYLASE-LIKE PROTEIN"/>
    <property type="match status" value="1"/>
</dbReference>
<dbReference type="AlphaFoldDB" id="A0A6M0RLU8"/>
<dbReference type="Proteomes" id="UP000481033">
    <property type="component" value="Unassembled WGS sequence"/>
</dbReference>
<name>A0A6M0RLU8_9CYAN</name>
<protein>
    <submittedName>
        <fullName evidence="1">LOG family protein</fullName>
    </submittedName>
</protein>
<organism evidence="1 2">
    <name type="scientific">Adonisia turfae CCMR0081</name>
    <dbReference type="NCBI Taxonomy" id="2292702"/>
    <lineage>
        <taxon>Bacteria</taxon>
        <taxon>Bacillati</taxon>
        <taxon>Cyanobacteriota</taxon>
        <taxon>Adonisia</taxon>
        <taxon>Adonisia turfae</taxon>
    </lineage>
</organism>